<comment type="similarity">
    <text evidence="1">Belongs to the transcriptional regulatory Fis family.</text>
</comment>
<evidence type="ECO:0000256" key="1">
    <source>
        <dbReference type="ARBA" id="ARBA00008559"/>
    </source>
</evidence>
<dbReference type="GO" id="GO:0006355">
    <property type="term" value="P:regulation of DNA-templated transcription"/>
    <property type="evidence" value="ECO:0007669"/>
    <property type="project" value="InterPro"/>
</dbReference>
<feature type="domain" description="DNA binding HTH" evidence="4">
    <location>
        <begin position="35"/>
        <end position="75"/>
    </location>
</feature>
<evidence type="ECO:0000259" key="4">
    <source>
        <dbReference type="Pfam" id="PF02954"/>
    </source>
</evidence>
<protein>
    <recommendedName>
        <fullName evidence="3">Putative Fis-like DNA-binding protein</fullName>
    </recommendedName>
</protein>
<accession>A0A4S4B083</accession>
<keyword evidence="2" id="KW-0238">DNA-binding</keyword>
<dbReference type="InterPro" id="IPR002197">
    <property type="entry name" value="HTH_Fis"/>
</dbReference>
<dbReference type="InterPro" id="IPR005412">
    <property type="entry name" value="Fis_DNA-bd"/>
</dbReference>
<name>A0A4S4B083_9RHOO</name>
<dbReference type="SUPFAM" id="SSF46689">
    <property type="entry name" value="Homeodomain-like"/>
    <property type="match status" value="1"/>
</dbReference>
<dbReference type="OrthoDB" id="9802388at2"/>
<dbReference type="PANTHER" id="PTHR47918">
    <property type="entry name" value="DNA-BINDING PROTEIN FIS"/>
    <property type="match status" value="1"/>
</dbReference>
<sequence length="78" mass="9004">MSRSNEIADSIQRTLDQYFRDLDGEQPAAIYDMVIRNVERPMLEFVLRQAGGNQTAAAEMLGINRNTLRRKLTEYDLL</sequence>
<dbReference type="PIRSF" id="PIRSF002097">
    <property type="entry name" value="DNA-binding_Fis"/>
    <property type="match status" value="1"/>
</dbReference>
<keyword evidence="6" id="KW-1185">Reference proteome</keyword>
<dbReference type="InterPro" id="IPR050207">
    <property type="entry name" value="Trans_regulatory_Fis"/>
</dbReference>
<evidence type="ECO:0000256" key="3">
    <source>
        <dbReference type="ARBA" id="ARBA00029540"/>
    </source>
</evidence>
<dbReference type="GO" id="GO:0043565">
    <property type="term" value="F:sequence-specific DNA binding"/>
    <property type="evidence" value="ECO:0007669"/>
    <property type="project" value="InterPro"/>
</dbReference>
<dbReference type="PRINTS" id="PR01591">
    <property type="entry name" value="DNABINDNGFIS"/>
</dbReference>
<evidence type="ECO:0000256" key="2">
    <source>
        <dbReference type="ARBA" id="ARBA00023125"/>
    </source>
</evidence>
<dbReference type="PANTHER" id="PTHR47918:SF1">
    <property type="entry name" value="DNA-BINDING PROTEIN FIS"/>
    <property type="match status" value="1"/>
</dbReference>
<proteinExistence type="inferred from homology"/>
<reference evidence="5 6" key="1">
    <citation type="submission" date="2019-04" db="EMBL/GenBank/DDBJ databases">
        <title>Azoarcus nasutitermitis sp. nov. isolated from termite nest.</title>
        <authorList>
            <person name="Lin S.-Y."/>
            <person name="Hameed A."/>
            <person name="Hsu Y.-H."/>
            <person name="Young C.-C."/>
        </authorList>
    </citation>
    <scope>NUCLEOTIDE SEQUENCE [LARGE SCALE GENOMIC DNA]</scope>
    <source>
        <strain evidence="5 6">CC-YHH838</strain>
    </source>
</reference>
<gene>
    <name evidence="5" type="ORF">E6C76_10090</name>
</gene>
<dbReference type="EMBL" id="SSOC01000003">
    <property type="protein sequence ID" value="THF65879.1"/>
    <property type="molecule type" value="Genomic_DNA"/>
</dbReference>
<dbReference type="Proteomes" id="UP000308430">
    <property type="component" value="Unassembled WGS sequence"/>
</dbReference>
<evidence type="ECO:0000313" key="5">
    <source>
        <dbReference type="EMBL" id="THF65879.1"/>
    </source>
</evidence>
<organism evidence="5 6">
    <name type="scientific">Pseudothauera nasutitermitis</name>
    <dbReference type="NCBI Taxonomy" id="2565930"/>
    <lineage>
        <taxon>Bacteria</taxon>
        <taxon>Pseudomonadati</taxon>
        <taxon>Pseudomonadota</taxon>
        <taxon>Betaproteobacteria</taxon>
        <taxon>Rhodocyclales</taxon>
        <taxon>Zoogloeaceae</taxon>
        <taxon>Pseudothauera</taxon>
    </lineage>
</organism>
<evidence type="ECO:0000313" key="6">
    <source>
        <dbReference type="Proteomes" id="UP000308430"/>
    </source>
</evidence>
<dbReference type="InterPro" id="IPR009057">
    <property type="entry name" value="Homeodomain-like_sf"/>
</dbReference>
<dbReference type="AlphaFoldDB" id="A0A4S4B083"/>
<dbReference type="Pfam" id="PF02954">
    <property type="entry name" value="HTH_8"/>
    <property type="match status" value="1"/>
</dbReference>
<dbReference type="Gene3D" id="1.10.10.60">
    <property type="entry name" value="Homeodomain-like"/>
    <property type="match status" value="1"/>
</dbReference>
<dbReference type="PRINTS" id="PR01590">
    <property type="entry name" value="HTHFIS"/>
</dbReference>
<dbReference type="RefSeq" id="WP_136348085.1">
    <property type="nucleotide sequence ID" value="NZ_SSOC01000003.1"/>
</dbReference>
<comment type="caution">
    <text evidence="5">The sequence shown here is derived from an EMBL/GenBank/DDBJ whole genome shotgun (WGS) entry which is preliminary data.</text>
</comment>